<organism evidence="1 2">
    <name type="scientific">Paramuricea clavata</name>
    <name type="common">Red gorgonian</name>
    <name type="synonym">Violescent sea-whip</name>
    <dbReference type="NCBI Taxonomy" id="317549"/>
    <lineage>
        <taxon>Eukaryota</taxon>
        <taxon>Metazoa</taxon>
        <taxon>Cnidaria</taxon>
        <taxon>Anthozoa</taxon>
        <taxon>Octocorallia</taxon>
        <taxon>Malacalcyonacea</taxon>
        <taxon>Plexauridae</taxon>
        <taxon>Paramuricea</taxon>
    </lineage>
</organism>
<dbReference type="Proteomes" id="UP001152795">
    <property type="component" value="Unassembled WGS sequence"/>
</dbReference>
<dbReference type="AlphaFoldDB" id="A0A6S7G0Z9"/>
<name>A0A6S7G0Z9_PARCT</name>
<dbReference type="OrthoDB" id="5980337at2759"/>
<dbReference type="EMBL" id="CACRXK020000433">
    <property type="protein sequence ID" value="CAB3981836.1"/>
    <property type="molecule type" value="Genomic_DNA"/>
</dbReference>
<accession>A0A6S7G0Z9</accession>
<proteinExistence type="predicted"/>
<reference evidence="1" key="1">
    <citation type="submission" date="2020-04" db="EMBL/GenBank/DDBJ databases">
        <authorList>
            <person name="Alioto T."/>
            <person name="Alioto T."/>
            <person name="Gomez Garrido J."/>
        </authorList>
    </citation>
    <scope>NUCLEOTIDE SEQUENCE</scope>
    <source>
        <strain evidence="1">A484AB</strain>
    </source>
</reference>
<comment type="caution">
    <text evidence="1">The sequence shown here is derived from an EMBL/GenBank/DDBJ whole genome shotgun (WGS) entry which is preliminary data.</text>
</comment>
<dbReference type="InterPro" id="IPR025048">
    <property type="entry name" value="DUF3987"/>
</dbReference>
<dbReference type="Pfam" id="PF13148">
    <property type="entry name" value="DUF3987"/>
    <property type="match status" value="1"/>
</dbReference>
<gene>
    <name evidence="1" type="ORF">PACLA_8A004541</name>
</gene>
<evidence type="ECO:0000313" key="1">
    <source>
        <dbReference type="EMBL" id="CAB3981836.1"/>
    </source>
</evidence>
<sequence length="521" mass="58657">MFCINWAKGFCLYTMQQRPVLKSFLSSNMSSSKLARVSKQHEKTWCDLHRRLISVPFSFEDVFTEPVYEFIKNKSIALSTSIGYMVPCLLTTTAFVTGLNGTTVSSSTDHRTTLNLYSVVVGPPTTGKSQAMKECAMDPLIAVRDNNDLGDFVLERCTTSALVKCVSDQKRGVVVSPEVYDVLNRMLKNEEENGSGEVQMLCELFSGERTSYKYATEKTRNIGENVPFAIIGCTQVPFAARLICRMDQGHGLLDRFLFWFPMCLRPSPHETEAAKGVLNRIPVKSFTDVFLEMYSLHLGKKEYSFTQAARKVIQSIETEFITELNEAITEGIPSPKSKRTDLVKRLAVSLHVFTHIISDLVEEKDLMHTEKSLLVLDYCESQKQIVIEFIGTLTSESVVPEKMQPTLEEIMIGVLMFPGPVVTKRSFKQSAGRKIRGIVDSEFLTALERLEKDGCGVIKKLRASVNARRETVVFVKLEELPGEIALVSQDEYRKKFQLPIHKAISEATKIQLQEKQLLPSS</sequence>
<protein>
    <submittedName>
        <fullName evidence="1">Uncharacterized protein</fullName>
    </submittedName>
</protein>
<keyword evidence="2" id="KW-1185">Reference proteome</keyword>
<evidence type="ECO:0000313" key="2">
    <source>
        <dbReference type="Proteomes" id="UP001152795"/>
    </source>
</evidence>